<protein>
    <submittedName>
        <fullName evidence="1">Uncharacterized protein</fullName>
    </submittedName>
</protein>
<name>A0ABU6D1I0_9GAMM</name>
<proteinExistence type="predicted"/>
<organism evidence="1 2">
    <name type="scientific">Candidatus Thiothrix phosphatis</name>
    <dbReference type="NCBI Taxonomy" id="3112415"/>
    <lineage>
        <taxon>Bacteria</taxon>
        <taxon>Pseudomonadati</taxon>
        <taxon>Pseudomonadota</taxon>
        <taxon>Gammaproteobacteria</taxon>
        <taxon>Thiotrichales</taxon>
        <taxon>Thiotrichaceae</taxon>
        <taxon>Thiothrix</taxon>
    </lineage>
</organism>
<accession>A0ABU6D1I0</accession>
<evidence type="ECO:0000313" key="2">
    <source>
        <dbReference type="Proteomes" id="UP001308005"/>
    </source>
</evidence>
<gene>
    <name evidence="1" type="ORF">VSS37_18190</name>
</gene>
<evidence type="ECO:0000313" key="1">
    <source>
        <dbReference type="EMBL" id="MEB4592915.1"/>
    </source>
</evidence>
<comment type="caution">
    <text evidence="1">The sequence shown here is derived from an EMBL/GenBank/DDBJ whole genome shotgun (WGS) entry which is preliminary data.</text>
</comment>
<dbReference type="EMBL" id="JAYMYJ010000145">
    <property type="protein sequence ID" value="MEB4592915.1"/>
    <property type="molecule type" value="Genomic_DNA"/>
</dbReference>
<dbReference type="Proteomes" id="UP001308005">
    <property type="component" value="Unassembled WGS sequence"/>
</dbReference>
<dbReference type="RefSeq" id="WP_324697467.1">
    <property type="nucleotide sequence ID" value="NZ_JAYMYJ010000145.1"/>
</dbReference>
<reference evidence="1 2" key="2">
    <citation type="submission" date="2024-01" db="EMBL/GenBank/DDBJ databases">
        <authorList>
            <person name="Xie X."/>
        </authorList>
    </citation>
    <scope>NUCLEOTIDE SEQUENCE [LARGE SCALE GENOMIC DNA]</scope>
    <source>
        <strain evidence="1">SCUT-1</strain>
    </source>
</reference>
<keyword evidence="2" id="KW-1185">Reference proteome</keyword>
<reference evidence="2" key="1">
    <citation type="submission" date="2023-07" db="EMBL/GenBank/DDBJ databases">
        <title>The carbon used by Thiothrix.</title>
        <authorList>
            <person name="Chen L."/>
        </authorList>
    </citation>
    <scope>NUCLEOTIDE SEQUENCE [LARGE SCALE GENOMIC DNA]</scope>
</reference>
<sequence length="56" mass="7093">MNPIIEAIKYDDKFPSLFRQGVRVHRPLKRAPQMTHEERMWRWRHRLEQLFARQEY</sequence>